<accession>A0A6J5M9D7</accession>
<dbReference type="EMBL" id="LR796423">
    <property type="protein sequence ID" value="CAB4143338.1"/>
    <property type="molecule type" value="Genomic_DNA"/>
</dbReference>
<sequence length="57" mass="6279">MPNIIQAVLVNFGREIYIGDSIHDAMEAVKKACFEASIMRDGALVASFSPIGGWKFY</sequence>
<protein>
    <submittedName>
        <fullName evidence="1">Uncharacterized protein</fullName>
    </submittedName>
</protein>
<evidence type="ECO:0000313" key="1">
    <source>
        <dbReference type="EMBL" id="CAB4143338.1"/>
    </source>
</evidence>
<gene>
    <name evidence="1" type="ORF">UFOVP447_123</name>
</gene>
<organism evidence="1">
    <name type="scientific">uncultured Caudovirales phage</name>
    <dbReference type="NCBI Taxonomy" id="2100421"/>
    <lineage>
        <taxon>Viruses</taxon>
        <taxon>Duplodnaviria</taxon>
        <taxon>Heunggongvirae</taxon>
        <taxon>Uroviricota</taxon>
        <taxon>Caudoviricetes</taxon>
        <taxon>Peduoviridae</taxon>
        <taxon>Maltschvirus</taxon>
        <taxon>Maltschvirus maltsch</taxon>
    </lineage>
</organism>
<proteinExistence type="predicted"/>
<reference evidence="1" key="1">
    <citation type="submission" date="2020-04" db="EMBL/GenBank/DDBJ databases">
        <authorList>
            <person name="Chiriac C."/>
            <person name="Salcher M."/>
            <person name="Ghai R."/>
            <person name="Kavagutti S V."/>
        </authorList>
    </citation>
    <scope>NUCLEOTIDE SEQUENCE</scope>
</reference>
<name>A0A6J5M9D7_9CAUD</name>